<feature type="coiled-coil region" evidence="9">
    <location>
        <begin position="147"/>
        <end position="202"/>
    </location>
</feature>
<comment type="subcellular location">
    <subcellularLocation>
        <location evidence="1">Cell projection</location>
        <location evidence="1">Cilium</location>
    </subcellularLocation>
    <subcellularLocation>
        <location evidence="2">Cytoplasm</location>
        <location evidence="2">Cytoskeleton</location>
    </subcellularLocation>
</comment>
<dbReference type="EMBL" id="AEYH02000743">
    <property type="protein sequence ID" value="KFG53874.1"/>
    <property type="molecule type" value="Genomic_DNA"/>
</dbReference>
<feature type="non-terminal residue" evidence="11">
    <location>
        <position position="1"/>
    </location>
</feature>
<feature type="region of interest" description="Disordered" evidence="10">
    <location>
        <begin position="93"/>
        <end position="132"/>
    </location>
</feature>
<keyword evidence="8" id="KW-0966">Cell projection</keyword>
<keyword evidence="5" id="KW-0677">Repeat</keyword>
<keyword evidence="7" id="KW-0206">Cytoskeleton</keyword>
<dbReference type="VEuPathDB" id="ToxoDB:TGFOU_245746B"/>
<name>A0A086LB56_TOXGO</name>
<evidence type="ECO:0000256" key="3">
    <source>
        <dbReference type="ARBA" id="ARBA00022490"/>
    </source>
</evidence>
<keyword evidence="3" id="KW-0963">Cytoplasm</keyword>
<evidence type="ECO:0000256" key="8">
    <source>
        <dbReference type="ARBA" id="ARBA00023273"/>
    </source>
</evidence>
<evidence type="ECO:0000313" key="11">
    <source>
        <dbReference type="EMBL" id="KFG53874.1"/>
    </source>
</evidence>
<evidence type="ECO:0000256" key="6">
    <source>
        <dbReference type="ARBA" id="ARBA00023054"/>
    </source>
</evidence>
<dbReference type="GO" id="GO:0005856">
    <property type="term" value="C:cytoskeleton"/>
    <property type="evidence" value="ECO:0007669"/>
    <property type="project" value="UniProtKB-SubCell"/>
</dbReference>
<keyword evidence="4" id="KW-0853">WD repeat</keyword>
<dbReference type="PANTHER" id="PTHR14885:SF3">
    <property type="entry name" value="CILIA- AND FLAGELLA-ASSOCIATED PROTEIN 44"/>
    <property type="match status" value="1"/>
</dbReference>
<evidence type="ECO:0000313" key="12">
    <source>
        <dbReference type="Proteomes" id="UP000028838"/>
    </source>
</evidence>
<evidence type="ECO:0000256" key="2">
    <source>
        <dbReference type="ARBA" id="ARBA00004245"/>
    </source>
</evidence>
<evidence type="ECO:0000256" key="10">
    <source>
        <dbReference type="SAM" id="MobiDB-lite"/>
    </source>
</evidence>
<dbReference type="Proteomes" id="UP000028838">
    <property type="component" value="Unassembled WGS sequence"/>
</dbReference>
<accession>A0A086LB56</accession>
<dbReference type="AlphaFoldDB" id="A0A086LB56"/>
<evidence type="ECO:0000256" key="4">
    <source>
        <dbReference type="ARBA" id="ARBA00022574"/>
    </source>
</evidence>
<dbReference type="PANTHER" id="PTHR14885">
    <property type="entry name" value="CILIA- AND FLAGELLA-ASSOCIATED PROTEIN 43-RELATED"/>
    <property type="match status" value="1"/>
</dbReference>
<evidence type="ECO:0000256" key="5">
    <source>
        <dbReference type="ARBA" id="ARBA00022737"/>
    </source>
</evidence>
<proteinExistence type="predicted"/>
<feature type="compositionally biased region" description="Acidic residues" evidence="10">
    <location>
        <begin position="98"/>
        <end position="127"/>
    </location>
</feature>
<keyword evidence="6 9" id="KW-0175">Coiled coil</keyword>
<sequence length="242" mass="28158">VFLDELALLDLMEEEDNRLQEKLRDENRDLETVRRRLAWIDEEVLEKQGALAECSATDEVIKQQLADLLGPKNSFTPQLLQLFNRKVKKARRPVAASVEEDEEEDEDFRQLDDEDEDDDDDDLEEDAAPPGCDMQLYENVLELRDIKLETEMKATALKKEFEELKKEQVKQTGLEKVHAERVQQTQKDIQKYQREKQQRANQIRQIVPVTASQVRTHRLRTSAGAPCWAREIGTKVTSQQNI</sequence>
<evidence type="ECO:0000256" key="1">
    <source>
        <dbReference type="ARBA" id="ARBA00004138"/>
    </source>
</evidence>
<dbReference type="GO" id="GO:0005929">
    <property type="term" value="C:cilium"/>
    <property type="evidence" value="ECO:0007669"/>
    <property type="project" value="UniProtKB-SubCell"/>
</dbReference>
<evidence type="ECO:0000256" key="7">
    <source>
        <dbReference type="ARBA" id="ARBA00023212"/>
    </source>
</evidence>
<reference evidence="11 12" key="1">
    <citation type="submission" date="2014-07" db="EMBL/GenBank/DDBJ databases">
        <authorList>
            <person name="Sibley D."/>
            <person name="Venepally P."/>
            <person name="Karamycheva S."/>
            <person name="Hadjithomas M."/>
            <person name="Khan A."/>
            <person name="Brunk B."/>
            <person name="Roos D."/>
            <person name="Caler E."/>
            <person name="Lorenzi H."/>
        </authorList>
    </citation>
    <scope>NUCLEOTIDE SEQUENCE [LARGE SCALE GENOMIC DNA]</scope>
    <source>
        <strain evidence="11 12">FOU</strain>
    </source>
</reference>
<gene>
    <name evidence="11" type="ORF">TGFOU_245746B</name>
</gene>
<evidence type="ECO:0000256" key="9">
    <source>
        <dbReference type="SAM" id="Coils"/>
    </source>
</evidence>
<organism evidence="11 12">
    <name type="scientific">Toxoplasma gondii FOU</name>
    <dbReference type="NCBI Taxonomy" id="943167"/>
    <lineage>
        <taxon>Eukaryota</taxon>
        <taxon>Sar</taxon>
        <taxon>Alveolata</taxon>
        <taxon>Apicomplexa</taxon>
        <taxon>Conoidasida</taxon>
        <taxon>Coccidia</taxon>
        <taxon>Eucoccidiorida</taxon>
        <taxon>Eimeriorina</taxon>
        <taxon>Sarcocystidae</taxon>
        <taxon>Toxoplasma</taxon>
    </lineage>
</organism>
<feature type="coiled-coil region" evidence="9">
    <location>
        <begin position="9"/>
        <end position="36"/>
    </location>
</feature>
<protein>
    <submittedName>
        <fullName evidence="11">Uncharacterized protein</fullName>
    </submittedName>
</protein>
<comment type="caution">
    <text evidence="11">The sequence shown here is derived from an EMBL/GenBank/DDBJ whole genome shotgun (WGS) entry which is preliminary data.</text>
</comment>